<keyword evidence="8" id="KW-1185">Reference proteome</keyword>
<name>A0A8J5K2Y4_HOMAM</name>
<evidence type="ECO:0000256" key="2">
    <source>
        <dbReference type="ARBA" id="ARBA00004496"/>
    </source>
</evidence>
<dbReference type="Proteomes" id="UP000747542">
    <property type="component" value="Unassembled WGS sequence"/>
</dbReference>
<protein>
    <recommendedName>
        <fullName evidence="5">CDAN1-interacting nuclease 1</fullName>
    </recommendedName>
</protein>
<reference evidence="7" key="1">
    <citation type="journal article" date="2021" name="Sci. Adv.">
        <title>The American lobster genome reveals insights on longevity, neural, and immune adaptations.</title>
        <authorList>
            <person name="Polinski J.M."/>
            <person name="Zimin A.V."/>
            <person name="Clark K.F."/>
            <person name="Kohn A.B."/>
            <person name="Sadowski N."/>
            <person name="Timp W."/>
            <person name="Ptitsyn A."/>
            <person name="Khanna P."/>
            <person name="Romanova D.Y."/>
            <person name="Williams P."/>
            <person name="Greenwood S.J."/>
            <person name="Moroz L.L."/>
            <person name="Walt D.R."/>
            <person name="Bodnar A.G."/>
        </authorList>
    </citation>
    <scope>NUCLEOTIDE SEQUENCE</scope>
    <source>
        <strain evidence="7">GMGI-L3</strain>
    </source>
</reference>
<dbReference type="PANTHER" id="PTHR31661">
    <property type="entry name" value="SIMILAR TO CDNA SEQUENCE BC052040"/>
    <property type="match status" value="1"/>
</dbReference>
<dbReference type="GO" id="GO:0005634">
    <property type="term" value="C:nucleus"/>
    <property type="evidence" value="ECO:0007669"/>
    <property type="project" value="UniProtKB-SubCell"/>
</dbReference>
<feature type="non-terminal residue" evidence="7">
    <location>
        <position position="288"/>
    </location>
</feature>
<dbReference type="GO" id="GO:0005737">
    <property type="term" value="C:cytoplasm"/>
    <property type="evidence" value="ECO:0007669"/>
    <property type="project" value="UniProtKB-SubCell"/>
</dbReference>
<keyword evidence="4" id="KW-0539">Nucleus</keyword>
<keyword evidence="6" id="KW-1133">Transmembrane helix</keyword>
<dbReference type="PANTHER" id="PTHR31661:SF1">
    <property type="entry name" value="CDAN1-INTERACTING NUCLEASE 1"/>
    <property type="match status" value="1"/>
</dbReference>
<evidence type="ECO:0000313" key="8">
    <source>
        <dbReference type="Proteomes" id="UP000747542"/>
    </source>
</evidence>
<evidence type="ECO:0000256" key="3">
    <source>
        <dbReference type="ARBA" id="ARBA00022490"/>
    </source>
</evidence>
<keyword evidence="6" id="KW-0472">Membrane</keyword>
<accession>A0A8J5K2Y4</accession>
<evidence type="ECO:0000256" key="6">
    <source>
        <dbReference type="SAM" id="Phobius"/>
    </source>
</evidence>
<feature type="transmembrane region" description="Helical" evidence="6">
    <location>
        <begin position="20"/>
        <end position="38"/>
    </location>
</feature>
<keyword evidence="3" id="KW-0963">Cytoplasm</keyword>
<comment type="caution">
    <text evidence="7">The sequence shown here is derived from an EMBL/GenBank/DDBJ whole genome shotgun (WGS) entry which is preliminary data.</text>
</comment>
<sequence length="288" mass="33782">NSRDTPPDSQFGYYSLQSWFNRLVTLYVLTISIIYIIYDYTCIKLNTSVNRMKLEQFNEVIKFINTKRKENVNAALVKKFPGIERTTLSSIAAQEMQRKVKKSFHRINAKENAAKVYSSYLSSVKRGESPGILVRKAKEMDYSPAMLAKLILEQYLTANFPDMTVNKSRVNGFLRDTTQIQDRDLGYDVYLCLLEDDVYGPFVDSIKHSIGHEYEFFLRRKLEELNISYYDEDELRLRGYDKTPDVKLEIPIAVDGKVINWIESKASFGDEESHRNYLKDQFWSYWNR</sequence>
<comment type="subcellular location">
    <subcellularLocation>
        <location evidence="2">Cytoplasm</location>
    </subcellularLocation>
    <subcellularLocation>
        <location evidence="1">Nucleus</location>
    </subcellularLocation>
</comment>
<organism evidence="7 8">
    <name type="scientific">Homarus americanus</name>
    <name type="common">American lobster</name>
    <dbReference type="NCBI Taxonomy" id="6706"/>
    <lineage>
        <taxon>Eukaryota</taxon>
        <taxon>Metazoa</taxon>
        <taxon>Ecdysozoa</taxon>
        <taxon>Arthropoda</taxon>
        <taxon>Crustacea</taxon>
        <taxon>Multicrustacea</taxon>
        <taxon>Malacostraca</taxon>
        <taxon>Eumalacostraca</taxon>
        <taxon>Eucarida</taxon>
        <taxon>Decapoda</taxon>
        <taxon>Pleocyemata</taxon>
        <taxon>Astacidea</taxon>
        <taxon>Nephropoidea</taxon>
        <taxon>Nephropidae</taxon>
        <taxon>Homarus</taxon>
    </lineage>
</organism>
<dbReference type="AlphaFoldDB" id="A0A8J5K2Y4"/>
<keyword evidence="6" id="KW-0812">Transmembrane</keyword>
<gene>
    <name evidence="7" type="ORF">Hamer_G023778</name>
</gene>
<evidence type="ECO:0000256" key="4">
    <source>
        <dbReference type="ARBA" id="ARBA00023242"/>
    </source>
</evidence>
<proteinExistence type="predicted"/>
<dbReference type="Pfam" id="PF14811">
    <property type="entry name" value="TPD"/>
    <property type="match status" value="1"/>
</dbReference>
<dbReference type="InterPro" id="IPR029404">
    <property type="entry name" value="CDIN1"/>
</dbReference>
<evidence type="ECO:0000313" key="7">
    <source>
        <dbReference type="EMBL" id="KAG7169562.1"/>
    </source>
</evidence>
<evidence type="ECO:0000256" key="1">
    <source>
        <dbReference type="ARBA" id="ARBA00004123"/>
    </source>
</evidence>
<evidence type="ECO:0000256" key="5">
    <source>
        <dbReference type="ARBA" id="ARBA00023480"/>
    </source>
</evidence>
<dbReference type="EMBL" id="JAHLQT010015964">
    <property type="protein sequence ID" value="KAG7169562.1"/>
    <property type="molecule type" value="Genomic_DNA"/>
</dbReference>